<comment type="caution">
    <text evidence="2">The sequence shown here is derived from an EMBL/GenBank/DDBJ whole genome shotgun (WGS) entry which is preliminary data.</text>
</comment>
<dbReference type="SUPFAM" id="SSF159941">
    <property type="entry name" value="MM3350-like"/>
    <property type="match status" value="1"/>
</dbReference>
<dbReference type="Proteomes" id="UP001500731">
    <property type="component" value="Unassembled WGS sequence"/>
</dbReference>
<dbReference type="PANTHER" id="PTHR41878">
    <property type="entry name" value="LEXA REPRESSOR-RELATED"/>
    <property type="match status" value="1"/>
</dbReference>
<protein>
    <recommendedName>
        <fullName evidence="1">Plasmid pRiA4b Orf3-like domain-containing protein</fullName>
    </recommendedName>
</protein>
<organism evidence="2 3">
    <name type="scientific">Microbacterium panaciterrae</name>
    <dbReference type="NCBI Taxonomy" id="985759"/>
    <lineage>
        <taxon>Bacteria</taxon>
        <taxon>Bacillati</taxon>
        <taxon>Actinomycetota</taxon>
        <taxon>Actinomycetes</taxon>
        <taxon>Micrococcales</taxon>
        <taxon>Microbacteriaceae</taxon>
        <taxon>Microbacterium</taxon>
    </lineage>
</organism>
<dbReference type="Gene3D" id="3.10.290.30">
    <property type="entry name" value="MM3350-like"/>
    <property type="match status" value="1"/>
</dbReference>
<name>A0ABP8PPQ3_9MICO</name>
<proteinExistence type="predicted"/>
<reference evidence="3" key="1">
    <citation type="journal article" date="2019" name="Int. J. Syst. Evol. Microbiol.">
        <title>The Global Catalogue of Microorganisms (GCM) 10K type strain sequencing project: providing services to taxonomists for standard genome sequencing and annotation.</title>
        <authorList>
            <consortium name="The Broad Institute Genomics Platform"/>
            <consortium name="The Broad Institute Genome Sequencing Center for Infectious Disease"/>
            <person name="Wu L."/>
            <person name="Ma J."/>
        </authorList>
    </citation>
    <scope>NUCLEOTIDE SEQUENCE [LARGE SCALE GENOMIC DNA]</scope>
    <source>
        <strain evidence="3">JCM 17839</strain>
    </source>
</reference>
<sequence length="467" mass="51397">MSAQVVRLTDVSRYRLRVTLEEADPAIWRAFEIDGRLPLRMLHVALQTIMGWRELHLHAFVDADPQSRSGVMPLRWAPQDFENPVGTRAEEDYAIDDVLRDRSTLWYEYDFGDGWVHRIDVTDVLEDDSLRAPVVLLDGGGRGPFEDAGGVHGYAEKVEALADPQHPEYRELSNWARATVGPWVPLASDFLDPIGVQSELNLLFNPQGSGMSPYDMSGLVKDDALRRPSDLDVDSPLVALASTLPPPIRSELRQHLGRTGVLDAVDVDDATALRLIRPFAWLMDAVGPEGIALTSAGWLPPDTVLDGMTTLGWIDDWIGKGNREDLTPPIANLREGAQRMGLVRAQKGRLLLGAAAKKALGDPQAQLRLVAGATYRKLSDAETDAAVLLLLSIADGTPAGERWKAVAFGLEMCGWQSASGRAFTPTDIDHVTHHVQRVLDAIGESGRRERRTLALADQRLFARVALR</sequence>
<gene>
    <name evidence="2" type="ORF">GCM10023171_30190</name>
</gene>
<evidence type="ECO:0000313" key="2">
    <source>
        <dbReference type="EMBL" id="GAA4489381.1"/>
    </source>
</evidence>
<feature type="domain" description="Plasmid pRiA4b Orf3-like" evidence="1">
    <location>
        <begin position="14"/>
        <end position="178"/>
    </location>
</feature>
<accession>A0ABP8PPQ3</accession>
<dbReference type="EMBL" id="BAABGP010000022">
    <property type="protein sequence ID" value="GAA4489381.1"/>
    <property type="molecule type" value="Genomic_DNA"/>
</dbReference>
<evidence type="ECO:0000313" key="3">
    <source>
        <dbReference type="Proteomes" id="UP001500731"/>
    </source>
</evidence>
<dbReference type="InterPro" id="IPR012912">
    <property type="entry name" value="Plasmid_pRiA4b_Orf3-like"/>
</dbReference>
<keyword evidence="3" id="KW-1185">Reference proteome</keyword>
<dbReference type="Pfam" id="PF07929">
    <property type="entry name" value="PRiA4_ORF3"/>
    <property type="match status" value="1"/>
</dbReference>
<dbReference type="PANTHER" id="PTHR41878:SF1">
    <property type="entry name" value="TNPR PROTEIN"/>
    <property type="match status" value="1"/>
</dbReference>
<evidence type="ECO:0000259" key="1">
    <source>
        <dbReference type="Pfam" id="PF07929"/>
    </source>
</evidence>
<dbReference type="InterPro" id="IPR024047">
    <property type="entry name" value="MM3350-like_sf"/>
</dbReference>